<gene>
    <name evidence="1" type="ORF">IV74_GL001355</name>
</gene>
<evidence type="ECO:0000313" key="2">
    <source>
        <dbReference type="Proteomes" id="UP000051658"/>
    </source>
</evidence>
<keyword evidence="2" id="KW-1185">Reference proteome</keyword>
<dbReference type="EMBL" id="JQBS01000032">
    <property type="protein sequence ID" value="KRN56243.1"/>
    <property type="molecule type" value="Genomic_DNA"/>
</dbReference>
<organism evidence="1 2">
    <name type="scientific">Carnobacterium divergens DSM 20623</name>
    <dbReference type="NCBI Taxonomy" id="1449336"/>
    <lineage>
        <taxon>Bacteria</taxon>
        <taxon>Bacillati</taxon>
        <taxon>Bacillota</taxon>
        <taxon>Bacilli</taxon>
        <taxon>Lactobacillales</taxon>
        <taxon>Carnobacteriaceae</taxon>
        <taxon>Carnobacterium</taxon>
    </lineage>
</organism>
<proteinExistence type="predicted"/>
<sequence>MIFMYGIISVTDLLGLEYHYVKVTFKENQLIFERHFLLNQPTLTSIPVNEFNNLSFKKNKEGLKILFSYQNHHYQIKENASLNIKTIAAFIQTATFAYYGNYIELPIFFNN</sequence>
<accession>A0A0R2HU22</accession>
<protein>
    <submittedName>
        <fullName evidence="1">Uncharacterized protein</fullName>
    </submittedName>
</protein>
<reference evidence="1 2" key="1">
    <citation type="journal article" date="2015" name="Genome Announc.">
        <title>Expanding the biotechnology potential of lactobacilli through comparative genomics of 213 strains and associated genera.</title>
        <authorList>
            <person name="Sun Z."/>
            <person name="Harris H.M."/>
            <person name="McCann A."/>
            <person name="Guo C."/>
            <person name="Argimon S."/>
            <person name="Zhang W."/>
            <person name="Yang X."/>
            <person name="Jeffery I.B."/>
            <person name="Cooney J.C."/>
            <person name="Kagawa T.F."/>
            <person name="Liu W."/>
            <person name="Song Y."/>
            <person name="Salvetti E."/>
            <person name="Wrobel A."/>
            <person name="Rasinkangas P."/>
            <person name="Parkhill J."/>
            <person name="Rea M.C."/>
            <person name="O'Sullivan O."/>
            <person name="Ritari J."/>
            <person name="Douillard F.P."/>
            <person name="Paul Ross R."/>
            <person name="Yang R."/>
            <person name="Briner A.E."/>
            <person name="Felis G.E."/>
            <person name="de Vos W.M."/>
            <person name="Barrangou R."/>
            <person name="Klaenhammer T.R."/>
            <person name="Caufield P.W."/>
            <person name="Cui Y."/>
            <person name="Zhang H."/>
            <person name="O'Toole P.W."/>
        </authorList>
    </citation>
    <scope>NUCLEOTIDE SEQUENCE [LARGE SCALE GENOMIC DNA]</scope>
    <source>
        <strain evidence="1 2">DSM 20623</strain>
    </source>
</reference>
<name>A0A0R2HU22_CARDV</name>
<dbReference type="Proteomes" id="UP000051658">
    <property type="component" value="Unassembled WGS sequence"/>
</dbReference>
<comment type="caution">
    <text evidence="1">The sequence shown here is derived from an EMBL/GenBank/DDBJ whole genome shotgun (WGS) entry which is preliminary data.</text>
</comment>
<dbReference type="PATRIC" id="fig|1449336.4.peg.1385"/>
<evidence type="ECO:0000313" key="1">
    <source>
        <dbReference type="EMBL" id="KRN56243.1"/>
    </source>
</evidence>
<dbReference type="AlphaFoldDB" id="A0A0R2HU22"/>